<dbReference type="Pfam" id="PF02133">
    <property type="entry name" value="Transp_cyt_pur"/>
    <property type="match status" value="1"/>
</dbReference>
<feature type="transmembrane region" description="Helical" evidence="8">
    <location>
        <begin position="361"/>
        <end position="383"/>
    </location>
</feature>
<feature type="transmembrane region" description="Helical" evidence="8">
    <location>
        <begin position="168"/>
        <end position="192"/>
    </location>
</feature>
<dbReference type="PANTHER" id="PTHR31806">
    <property type="entry name" value="PURINE-CYTOSINE PERMEASE FCY2-RELATED"/>
    <property type="match status" value="1"/>
</dbReference>
<accession>A0AAV9H123</accession>
<evidence type="ECO:0000256" key="6">
    <source>
        <dbReference type="ARBA" id="ARBA00023136"/>
    </source>
</evidence>
<evidence type="ECO:0000313" key="9">
    <source>
        <dbReference type="EMBL" id="KAK4454308.1"/>
    </source>
</evidence>
<gene>
    <name evidence="9" type="ORF">QBC34DRAFT_393060</name>
</gene>
<evidence type="ECO:0000313" key="10">
    <source>
        <dbReference type="Proteomes" id="UP001321760"/>
    </source>
</evidence>
<proteinExistence type="inferred from homology"/>
<comment type="subcellular location">
    <subcellularLocation>
        <location evidence="1">Membrane</location>
        <topology evidence="1">Multi-pass membrane protein</topology>
    </subcellularLocation>
</comment>
<feature type="transmembrane region" description="Helical" evidence="8">
    <location>
        <begin position="97"/>
        <end position="122"/>
    </location>
</feature>
<keyword evidence="10" id="KW-1185">Reference proteome</keyword>
<feature type="transmembrane region" description="Helical" evidence="8">
    <location>
        <begin position="204"/>
        <end position="225"/>
    </location>
</feature>
<feature type="transmembrane region" description="Helical" evidence="8">
    <location>
        <begin position="128"/>
        <end position="148"/>
    </location>
</feature>
<evidence type="ECO:0000256" key="8">
    <source>
        <dbReference type="SAM" id="Phobius"/>
    </source>
</evidence>
<dbReference type="InterPro" id="IPR001248">
    <property type="entry name" value="Pur-cyt_permease"/>
</dbReference>
<evidence type="ECO:0000256" key="2">
    <source>
        <dbReference type="ARBA" id="ARBA00008974"/>
    </source>
</evidence>
<keyword evidence="5 8" id="KW-1133">Transmembrane helix</keyword>
<feature type="transmembrane region" description="Helical" evidence="8">
    <location>
        <begin position="395"/>
        <end position="415"/>
    </location>
</feature>
<feature type="transmembrane region" description="Helical" evidence="8">
    <location>
        <begin position="303"/>
        <end position="325"/>
    </location>
</feature>
<protein>
    <submittedName>
        <fullName evidence="9">Purine-cytosine permease</fullName>
    </submittedName>
</protein>
<dbReference type="Proteomes" id="UP001321760">
    <property type="component" value="Unassembled WGS sequence"/>
</dbReference>
<evidence type="ECO:0000256" key="4">
    <source>
        <dbReference type="ARBA" id="ARBA00022692"/>
    </source>
</evidence>
<comment type="similarity">
    <text evidence="2 7">Belongs to the purine-cytosine permease (2.A.39) family.</text>
</comment>
<comment type="caution">
    <text evidence="9">The sequence shown here is derived from an EMBL/GenBank/DDBJ whole genome shotgun (WGS) entry which is preliminary data.</text>
</comment>
<dbReference type="GO" id="GO:0005886">
    <property type="term" value="C:plasma membrane"/>
    <property type="evidence" value="ECO:0007669"/>
    <property type="project" value="TreeGrafter"/>
</dbReference>
<dbReference type="PANTHER" id="PTHR31806:SF5">
    <property type="entry name" value="PURINE-CYTOSINE PERMEASE FCY21"/>
    <property type="match status" value="1"/>
</dbReference>
<reference evidence="9" key="2">
    <citation type="submission" date="2023-05" db="EMBL/GenBank/DDBJ databases">
        <authorList>
            <consortium name="Lawrence Berkeley National Laboratory"/>
            <person name="Steindorff A."/>
            <person name="Hensen N."/>
            <person name="Bonometti L."/>
            <person name="Westerberg I."/>
            <person name="Brannstrom I.O."/>
            <person name="Guillou S."/>
            <person name="Cros-Aarteil S."/>
            <person name="Calhoun S."/>
            <person name="Haridas S."/>
            <person name="Kuo A."/>
            <person name="Mondo S."/>
            <person name="Pangilinan J."/>
            <person name="Riley R."/>
            <person name="Labutti K."/>
            <person name="Andreopoulos B."/>
            <person name="Lipzen A."/>
            <person name="Chen C."/>
            <person name="Yanf M."/>
            <person name="Daum C."/>
            <person name="Ng V."/>
            <person name="Clum A."/>
            <person name="Ohm R."/>
            <person name="Martin F."/>
            <person name="Silar P."/>
            <person name="Natvig D."/>
            <person name="Lalanne C."/>
            <person name="Gautier V."/>
            <person name="Ament-Velasquez S.L."/>
            <person name="Kruys A."/>
            <person name="Hutchinson M.I."/>
            <person name="Powell A.J."/>
            <person name="Barry K."/>
            <person name="Miller A.N."/>
            <person name="Grigoriev I.V."/>
            <person name="Debuchy R."/>
            <person name="Gladieux P."/>
            <person name="Thoren M.H."/>
            <person name="Johannesson H."/>
        </authorList>
    </citation>
    <scope>NUCLEOTIDE SEQUENCE</scope>
    <source>
        <strain evidence="9">PSN243</strain>
    </source>
</reference>
<dbReference type="Gene3D" id="1.10.4160.10">
    <property type="entry name" value="Hydantoin permease"/>
    <property type="match status" value="1"/>
</dbReference>
<evidence type="ECO:0000256" key="3">
    <source>
        <dbReference type="ARBA" id="ARBA00022448"/>
    </source>
</evidence>
<evidence type="ECO:0000256" key="7">
    <source>
        <dbReference type="PIRNR" id="PIRNR002744"/>
    </source>
</evidence>
<dbReference type="GO" id="GO:0022857">
    <property type="term" value="F:transmembrane transporter activity"/>
    <property type="evidence" value="ECO:0007669"/>
    <property type="project" value="InterPro"/>
</dbReference>
<dbReference type="PIRSF" id="PIRSF002744">
    <property type="entry name" value="Pur-cyt_permease"/>
    <property type="match status" value="1"/>
</dbReference>
<keyword evidence="6 7" id="KW-0472">Membrane</keyword>
<evidence type="ECO:0000256" key="5">
    <source>
        <dbReference type="ARBA" id="ARBA00022989"/>
    </source>
</evidence>
<feature type="transmembrane region" description="Helical" evidence="8">
    <location>
        <begin position="427"/>
        <end position="448"/>
    </location>
</feature>
<name>A0AAV9H123_9PEZI</name>
<feature type="transmembrane region" description="Helical" evidence="8">
    <location>
        <begin position="237"/>
        <end position="256"/>
    </location>
</feature>
<feature type="transmembrane region" description="Helical" evidence="8">
    <location>
        <begin position="469"/>
        <end position="492"/>
    </location>
</feature>
<reference evidence="9" key="1">
    <citation type="journal article" date="2023" name="Mol. Phylogenet. Evol.">
        <title>Genome-scale phylogeny and comparative genomics of the fungal order Sordariales.</title>
        <authorList>
            <person name="Hensen N."/>
            <person name="Bonometti L."/>
            <person name="Westerberg I."/>
            <person name="Brannstrom I.O."/>
            <person name="Guillou S."/>
            <person name="Cros-Aarteil S."/>
            <person name="Calhoun S."/>
            <person name="Haridas S."/>
            <person name="Kuo A."/>
            <person name="Mondo S."/>
            <person name="Pangilinan J."/>
            <person name="Riley R."/>
            <person name="LaButti K."/>
            <person name="Andreopoulos B."/>
            <person name="Lipzen A."/>
            <person name="Chen C."/>
            <person name="Yan M."/>
            <person name="Daum C."/>
            <person name="Ng V."/>
            <person name="Clum A."/>
            <person name="Steindorff A."/>
            <person name="Ohm R.A."/>
            <person name="Martin F."/>
            <person name="Silar P."/>
            <person name="Natvig D.O."/>
            <person name="Lalanne C."/>
            <person name="Gautier V."/>
            <person name="Ament-Velasquez S.L."/>
            <person name="Kruys A."/>
            <person name="Hutchinson M.I."/>
            <person name="Powell A.J."/>
            <person name="Barry K."/>
            <person name="Miller A.N."/>
            <person name="Grigoriev I.V."/>
            <person name="Debuchy R."/>
            <person name="Gladieux P."/>
            <person name="Hiltunen Thoren M."/>
            <person name="Johannesson H."/>
        </authorList>
    </citation>
    <scope>NUCLEOTIDE SEQUENCE</scope>
    <source>
        <strain evidence="9">PSN243</strain>
    </source>
</reference>
<feature type="transmembrane region" description="Helical" evidence="8">
    <location>
        <begin position="504"/>
        <end position="523"/>
    </location>
</feature>
<dbReference type="AlphaFoldDB" id="A0AAV9H123"/>
<dbReference type="EMBL" id="MU865917">
    <property type="protein sequence ID" value="KAK4454308.1"/>
    <property type="molecule type" value="Genomic_DNA"/>
</dbReference>
<organism evidence="9 10">
    <name type="scientific">Podospora aff. communis PSN243</name>
    <dbReference type="NCBI Taxonomy" id="3040156"/>
    <lineage>
        <taxon>Eukaryota</taxon>
        <taxon>Fungi</taxon>
        <taxon>Dikarya</taxon>
        <taxon>Ascomycota</taxon>
        <taxon>Pezizomycotina</taxon>
        <taxon>Sordariomycetes</taxon>
        <taxon>Sordariomycetidae</taxon>
        <taxon>Sordariales</taxon>
        <taxon>Podosporaceae</taxon>
        <taxon>Podospora</taxon>
    </lineage>
</organism>
<evidence type="ECO:0000256" key="1">
    <source>
        <dbReference type="ARBA" id="ARBA00004141"/>
    </source>
</evidence>
<sequence>MSVSDKTPKLGDDSLVDVEKHAALDGVSPRPGLEVPKKSFFGARLISRLTVRDGETYSIDYEKHPRWYRRLLEAGVEDNGIKPVPLEHRTVTQYSNLFTVFFTCLLNLLPIPTGLLATLGYGMSLRDAALVILFFALLTCIPPAFMGIGGMETGMRQLVQARYSFGRYLVLVPLLLNAATVTGFCLLSAVVGGQSLAALNPESVSPSIGIVITCLVALAVSLLGFKAVHFWERWTWIPSLISLAIAVGCGGHNLRHQVDAPPATASQVISYGCLIAGYFITFGGTSSDYTIYHNPVGVSKIRVFIYMYLGFLVSSVPLLILGAAIGGAVPNVPSWQAAYEVTGIGGVMREMLAPAGGFGKFILVLLALSVIGNIAISTYSVSLNLQMLLPHSARIPRFVFIFITLAIMVPCALKAAEEWEESLTNFLSVIGYWAGCFDAVIILELVVFRKMDYTTFDHAIWNVGRKLPIGVAALGASICSMGLVVPGMAAPWYTGPIAKTTGDIGFEMGFAVTALCYLLFRWIEIRARGHL</sequence>
<keyword evidence="3 7" id="KW-0813">Transport</keyword>
<feature type="transmembrane region" description="Helical" evidence="8">
    <location>
        <begin position="268"/>
        <end position="291"/>
    </location>
</feature>
<keyword evidence="4 8" id="KW-0812">Transmembrane</keyword>
<dbReference type="InterPro" id="IPR026030">
    <property type="entry name" value="Pur-cyt_permease_Fcy2/21/22"/>
</dbReference>